<reference evidence="2" key="1">
    <citation type="submission" date="2015-10" db="EMBL/GenBank/DDBJ databases">
        <title>Genome of Paenibacillus bovis sp. nov.</title>
        <authorList>
            <person name="Wu Z."/>
            <person name="Gao C."/>
            <person name="Liu Z."/>
            <person name="Zheng H."/>
        </authorList>
    </citation>
    <scope>NUCLEOTIDE SEQUENCE [LARGE SCALE GENOMIC DNA]</scope>
    <source>
        <strain evidence="2">BD3526</strain>
    </source>
</reference>
<evidence type="ECO:0008006" key="3">
    <source>
        <dbReference type="Google" id="ProtNLM"/>
    </source>
</evidence>
<dbReference type="SUPFAM" id="SSF140500">
    <property type="entry name" value="BAS1536-like"/>
    <property type="match status" value="1"/>
</dbReference>
<evidence type="ECO:0000313" key="2">
    <source>
        <dbReference type="Proteomes" id="UP000078148"/>
    </source>
</evidence>
<evidence type="ECO:0000313" key="1">
    <source>
        <dbReference type="EMBL" id="ANF96171.1"/>
    </source>
</evidence>
<dbReference type="EMBL" id="CP013023">
    <property type="protein sequence ID" value="ANF96171.1"/>
    <property type="molecule type" value="Genomic_DNA"/>
</dbReference>
<accession>A0A172ZEV1</accession>
<dbReference type="Gene3D" id="4.10.280.10">
    <property type="entry name" value="Helix-loop-helix DNA-binding domain"/>
    <property type="match status" value="1"/>
</dbReference>
<reference evidence="1 2" key="2">
    <citation type="journal article" date="2016" name="Int. J. Syst. Evol. Microbiol.">
        <title>Paenibacillus bovis sp. nov., isolated from raw yak (Bos grunniens) milk.</title>
        <authorList>
            <person name="Gao C."/>
            <person name="Han J."/>
            <person name="Liu Z."/>
            <person name="Xu X."/>
            <person name="Hang F."/>
            <person name="Wu Z."/>
        </authorList>
    </citation>
    <scope>NUCLEOTIDE SEQUENCE [LARGE SCALE GENOMIC DNA]</scope>
    <source>
        <strain evidence="1 2">BD3526</strain>
    </source>
</reference>
<dbReference type="InterPro" id="IPR037208">
    <property type="entry name" value="Spo0E-like_sf"/>
</dbReference>
<keyword evidence="2" id="KW-1185">Reference proteome</keyword>
<dbReference type="GO" id="GO:0046983">
    <property type="term" value="F:protein dimerization activity"/>
    <property type="evidence" value="ECO:0007669"/>
    <property type="project" value="InterPro"/>
</dbReference>
<dbReference type="RefSeq" id="WP_064505564.1">
    <property type="nucleotide sequence ID" value="NZ_CP013023.1"/>
</dbReference>
<dbReference type="AlphaFoldDB" id="A0A172ZEV1"/>
<proteinExistence type="predicted"/>
<name>A0A172ZEV1_9BACL</name>
<dbReference type="Proteomes" id="UP000078148">
    <property type="component" value="Chromosome"/>
</dbReference>
<dbReference type="GO" id="GO:0043937">
    <property type="term" value="P:regulation of sporulation"/>
    <property type="evidence" value="ECO:0007669"/>
    <property type="project" value="InterPro"/>
</dbReference>
<dbReference type="KEGG" id="pbv:AR543_09285"/>
<protein>
    <recommendedName>
        <fullName evidence="3">Sporulation protein Spo0E</fullName>
    </recommendedName>
</protein>
<organism evidence="1 2">
    <name type="scientific">Paenibacillus bovis</name>
    <dbReference type="NCBI Taxonomy" id="1616788"/>
    <lineage>
        <taxon>Bacteria</taxon>
        <taxon>Bacillati</taxon>
        <taxon>Bacillota</taxon>
        <taxon>Bacilli</taxon>
        <taxon>Bacillales</taxon>
        <taxon>Paenibacillaceae</taxon>
        <taxon>Paenibacillus</taxon>
    </lineage>
</organism>
<gene>
    <name evidence="1" type="ORF">AR543_09285</name>
</gene>
<dbReference type="Pfam" id="PF09388">
    <property type="entry name" value="SpoOE-like"/>
    <property type="match status" value="1"/>
</dbReference>
<sequence length="88" mass="10436">MYCTEYPGPIYRGLMLSENQAAWPQQPESIRSRQLLSLENEIRVLRSRMEQLFIEQQSFIADDVLEVSMMLDLKINEYMRLTNKKPPL</sequence>
<dbReference type="InterPro" id="IPR036638">
    <property type="entry name" value="HLH_DNA-bd_sf"/>
</dbReference>
<dbReference type="STRING" id="1616788.AR543_09285"/>
<dbReference type="InterPro" id="IPR018540">
    <property type="entry name" value="Spo0E-like"/>
</dbReference>